<evidence type="ECO:0000313" key="2">
    <source>
        <dbReference type="EMBL" id="NHC14012.1"/>
    </source>
</evidence>
<keyword evidence="3" id="KW-1185">Reference proteome</keyword>
<feature type="transmembrane region" description="Helical" evidence="1">
    <location>
        <begin position="43"/>
        <end position="62"/>
    </location>
</feature>
<proteinExistence type="predicted"/>
<keyword evidence="1" id="KW-1133">Transmembrane helix</keyword>
<dbReference type="EMBL" id="JAANNP010000003">
    <property type="protein sequence ID" value="NHC14012.1"/>
    <property type="molecule type" value="Genomic_DNA"/>
</dbReference>
<evidence type="ECO:0000256" key="1">
    <source>
        <dbReference type="SAM" id="Phobius"/>
    </source>
</evidence>
<accession>A0ABX0GWM6</accession>
<dbReference type="InterPro" id="IPR052534">
    <property type="entry name" value="Extracell_DNA_Util/SecSys_Comp"/>
</dbReference>
<reference evidence="2 3" key="1">
    <citation type="submission" date="2020-03" db="EMBL/GenBank/DDBJ databases">
        <title>Two novel Motilibacter sp.</title>
        <authorList>
            <person name="Liu S."/>
        </authorList>
    </citation>
    <scope>NUCLEOTIDE SEQUENCE [LARGE SCALE GENOMIC DNA]</scope>
    <source>
        <strain evidence="2 3">E257</strain>
    </source>
</reference>
<name>A0ABX0GWM6_9ACTN</name>
<organism evidence="2 3">
    <name type="scientific">Motilibacter deserti</name>
    <dbReference type="NCBI Taxonomy" id="2714956"/>
    <lineage>
        <taxon>Bacteria</taxon>
        <taxon>Bacillati</taxon>
        <taxon>Actinomycetota</taxon>
        <taxon>Actinomycetes</taxon>
        <taxon>Motilibacterales</taxon>
        <taxon>Motilibacteraceae</taxon>
        <taxon>Motilibacter</taxon>
    </lineage>
</organism>
<gene>
    <name evidence="2" type="ORF">G9H71_09490</name>
</gene>
<dbReference type="RefSeq" id="WP_166281054.1">
    <property type="nucleotide sequence ID" value="NZ_JAANNP010000003.1"/>
</dbReference>
<comment type="caution">
    <text evidence="2">The sequence shown here is derived from an EMBL/GenBank/DDBJ whole genome shotgun (WGS) entry which is preliminary data.</text>
</comment>
<dbReference type="PANTHER" id="PTHR40278:SF1">
    <property type="entry name" value="DNA UTILIZATION PROTEIN HOFN"/>
    <property type="match status" value="1"/>
</dbReference>
<evidence type="ECO:0008006" key="4">
    <source>
        <dbReference type="Google" id="ProtNLM"/>
    </source>
</evidence>
<evidence type="ECO:0000313" key="3">
    <source>
        <dbReference type="Proteomes" id="UP000800981"/>
    </source>
</evidence>
<keyword evidence="1" id="KW-0472">Membrane</keyword>
<dbReference type="Pfam" id="PF05137">
    <property type="entry name" value="PilN"/>
    <property type="match status" value="1"/>
</dbReference>
<protein>
    <recommendedName>
        <fullName evidence="4">Type IV pilus assembly protein PilN</fullName>
    </recommendedName>
</protein>
<sequence length="228" mass="23313">MTTPLLSLPTEAAVSPALAAALPRVNLLPPEIVERQRFRKVQAGLGAGLGVVAALVIAAYGVTAGSVSDARQDLAVATAEGARLQTEQQAYADAPAVQAKLKSEKALLAAAMGQDVRWSQYLRDIALLMPNGVWLTDVSVVQAGAGAGASDAAGQGVASIVFSGKATSQNAVAGWLDALATEPGFSDPFFTNSTSALDPQLGRTVVTFSSTVTVTSEALSHRYDSTGS</sequence>
<dbReference type="InterPro" id="IPR007813">
    <property type="entry name" value="PilN"/>
</dbReference>
<keyword evidence="1" id="KW-0812">Transmembrane</keyword>
<dbReference type="PANTHER" id="PTHR40278">
    <property type="entry name" value="DNA UTILIZATION PROTEIN HOFN"/>
    <property type="match status" value="1"/>
</dbReference>
<dbReference type="Proteomes" id="UP000800981">
    <property type="component" value="Unassembled WGS sequence"/>
</dbReference>